<dbReference type="InterPro" id="IPR036397">
    <property type="entry name" value="RNaseH_sf"/>
</dbReference>
<keyword evidence="1" id="KW-0479">Metal-binding</keyword>
<proteinExistence type="predicted"/>
<dbReference type="InterPro" id="IPR013103">
    <property type="entry name" value="RVT_2"/>
</dbReference>
<keyword evidence="2" id="KW-0378">Hydrolase</keyword>
<dbReference type="EMBL" id="CP126659">
    <property type="protein sequence ID" value="WKA00488.1"/>
    <property type="molecule type" value="Genomic_DNA"/>
</dbReference>
<dbReference type="Pfam" id="PF25597">
    <property type="entry name" value="SH3_retrovirus"/>
    <property type="match status" value="1"/>
</dbReference>
<accession>A0ABY9CYZ1</accession>
<sequence>MDCIKGKQTKHTKKGVTRTNELLEIIHTDICGPLSVPCFTGDKYFITFIDDLSRYGYVYLMHEKSQAIDIFEMFIIEVERQLDKKIKIVRSDRGGEYYGRYDESGQNPGPFAKFLEKLGIRAQFTMPGTPQQNGVAERRNRTLMEMVRSMMSYSSVPISLWGEALKTAMYILNRVPSKAVPKNPFELWTGRKPSLRHIHIWGCPAEARIYNPYEKKLDSRTISGYFIGYPNKSKGYRFYCPNHNVRIVETGNARFLENGEISGSNEPRKVDIEEIRVDIPPPFLPQEIIVPQPVQQVEENEQHNRDGSLPPENIAIENVVEPPQPTPLRRSQRERRPAITDDYVVYLQESDFDIGIRKDPISFSQAMESDVSSKWMEAMNEELKSMAHNSVWDLIELPNSCKLVGCKWIFKTKRDAKGNIERFKARLVAKGFTQKEGIDYKDTFSPVSKKDSLRIVMALVAHFDLELHQMDVKTAFLNGNLDEDIYMEQPEGFTKKGNEHLVCKLKKSIYGLKQASRQWYIKFNNTITSFGFKEKM</sequence>
<organism evidence="4 5">
    <name type="scientific">Vitis vinifera</name>
    <name type="common">Grape</name>
    <dbReference type="NCBI Taxonomy" id="29760"/>
    <lineage>
        <taxon>Eukaryota</taxon>
        <taxon>Viridiplantae</taxon>
        <taxon>Streptophyta</taxon>
        <taxon>Embryophyta</taxon>
        <taxon>Tracheophyta</taxon>
        <taxon>Spermatophyta</taxon>
        <taxon>Magnoliopsida</taxon>
        <taxon>eudicotyledons</taxon>
        <taxon>Gunneridae</taxon>
        <taxon>Pentapetalae</taxon>
        <taxon>rosids</taxon>
        <taxon>Vitales</taxon>
        <taxon>Vitaceae</taxon>
        <taxon>Viteae</taxon>
        <taxon>Vitis</taxon>
    </lineage>
</organism>
<dbReference type="InterPro" id="IPR012337">
    <property type="entry name" value="RNaseH-like_sf"/>
</dbReference>
<evidence type="ECO:0000256" key="2">
    <source>
        <dbReference type="ARBA" id="ARBA00022801"/>
    </source>
</evidence>
<dbReference type="SUPFAM" id="SSF53098">
    <property type="entry name" value="Ribonuclease H-like"/>
    <property type="match status" value="1"/>
</dbReference>
<gene>
    <name evidence="4" type="ORF">VitviT2T_018836</name>
</gene>
<dbReference type="PROSITE" id="PS50994">
    <property type="entry name" value="INTEGRASE"/>
    <property type="match status" value="1"/>
</dbReference>
<dbReference type="Pfam" id="PF07727">
    <property type="entry name" value="RVT_2"/>
    <property type="match status" value="1"/>
</dbReference>
<dbReference type="PANTHER" id="PTHR42648">
    <property type="entry name" value="TRANSPOSASE, PUTATIVE-RELATED"/>
    <property type="match status" value="1"/>
</dbReference>
<protein>
    <recommendedName>
        <fullName evidence="3">Integrase catalytic domain-containing protein</fullName>
    </recommendedName>
</protein>
<dbReference type="Pfam" id="PF00665">
    <property type="entry name" value="rve"/>
    <property type="match status" value="1"/>
</dbReference>
<dbReference type="InterPro" id="IPR039537">
    <property type="entry name" value="Retrotran_Ty1/copia-like"/>
</dbReference>
<dbReference type="Proteomes" id="UP001227230">
    <property type="component" value="Chromosome 12"/>
</dbReference>
<evidence type="ECO:0000256" key="1">
    <source>
        <dbReference type="ARBA" id="ARBA00022723"/>
    </source>
</evidence>
<evidence type="ECO:0000259" key="3">
    <source>
        <dbReference type="PROSITE" id="PS50994"/>
    </source>
</evidence>
<keyword evidence="5" id="KW-1185">Reference proteome</keyword>
<evidence type="ECO:0000313" key="4">
    <source>
        <dbReference type="EMBL" id="WKA00488.1"/>
    </source>
</evidence>
<dbReference type="InterPro" id="IPR001584">
    <property type="entry name" value="Integrase_cat-core"/>
</dbReference>
<dbReference type="PANTHER" id="PTHR42648:SF28">
    <property type="entry name" value="TRANSPOSON-ENCODED PROTEIN WITH RIBONUCLEASE H-LIKE AND RETROVIRUS ZINC FINGER-LIKE DOMAINS"/>
    <property type="match status" value="1"/>
</dbReference>
<name>A0ABY9CYZ1_VITVI</name>
<dbReference type="InterPro" id="IPR057670">
    <property type="entry name" value="SH3_retrovirus"/>
</dbReference>
<reference evidence="4 5" key="1">
    <citation type="journal article" date="2023" name="Hortic Res">
        <title>The complete reference genome for grapevine (Vitis vinifera L.) genetics and breeding.</title>
        <authorList>
            <person name="Shi X."/>
            <person name="Cao S."/>
            <person name="Wang X."/>
            <person name="Huang S."/>
            <person name="Wang Y."/>
            <person name="Liu Z."/>
            <person name="Liu W."/>
            <person name="Leng X."/>
            <person name="Peng Y."/>
            <person name="Wang N."/>
            <person name="Wang Y."/>
            <person name="Ma Z."/>
            <person name="Xu X."/>
            <person name="Zhang F."/>
            <person name="Xue H."/>
            <person name="Zhong H."/>
            <person name="Wang Y."/>
            <person name="Zhang K."/>
            <person name="Velt A."/>
            <person name="Avia K."/>
            <person name="Holtgrawe D."/>
            <person name="Grimplet J."/>
            <person name="Matus J.T."/>
            <person name="Ware D."/>
            <person name="Wu X."/>
            <person name="Wang H."/>
            <person name="Liu C."/>
            <person name="Fang Y."/>
            <person name="Rustenholz C."/>
            <person name="Cheng Z."/>
            <person name="Xiao H."/>
            <person name="Zhou Y."/>
        </authorList>
    </citation>
    <scope>NUCLEOTIDE SEQUENCE [LARGE SCALE GENOMIC DNA]</scope>
    <source>
        <strain evidence="5">cv. Pinot noir / PN40024</strain>
        <tissue evidence="4">Leaf</tissue>
    </source>
</reference>
<dbReference type="SUPFAM" id="SSF56672">
    <property type="entry name" value="DNA/RNA polymerases"/>
    <property type="match status" value="1"/>
</dbReference>
<dbReference type="InterPro" id="IPR043502">
    <property type="entry name" value="DNA/RNA_pol_sf"/>
</dbReference>
<feature type="domain" description="Integrase catalytic" evidence="3">
    <location>
        <begin position="17"/>
        <end position="192"/>
    </location>
</feature>
<evidence type="ECO:0000313" key="5">
    <source>
        <dbReference type="Proteomes" id="UP001227230"/>
    </source>
</evidence>
<dbReference type="Gene3D" id="3.30.420.10">
    <property type="entry name" value="Ribonuclease H-like superfamily/Ribonuclease H"/>
    <property type="match status" value="1"/>
</dbReference>